<evidence type="ECO:0000256" key="2">
    <source>
        <dbReference type="ARBA" id="ARBA00023235"/>
    </source>
</evidence>
<dbReference type="InterPro" id="IPR003719">
    <property type="entry name" value="Phenazine_PhzF-like"/>
</dbReference>
<proteinExistence type="inferred from homology"/>
<dbReference type="EMBL" id="FITM01000130">
    <property type="protein sequence ID" value="SAY39132.1"/>
    <property type="molecule type" value="Genomic_DNA"/>
</dbReference>
<evidence type="ECO:0000256" key="1">
    <source>
        <dbReference type="ARBA" id="ARBA00008270"/>
    </source>
</evidence>
<dbReference type="NCBIfam" id="TIGR00654">
    <property type="entry name" value="PhzF_family"/>
    <property type="match status" value="1"/>
</dbReference>
<comment type="similarity">
    <text evidence="1">Belongs to the PhzF family.</text>
</comment>
<gene>
    <name evidence="4" type="ORF">FLM9_1190</name>
</gene>
<keyword evidence="5" id="KW-1185">Reference proteome</keyword>
<organism evidence="4 5">
    <name type="scientific">Candidatus Synechococcus spongiarum</name>
    <dbReference type="NCBI Taxonomy" id="431041"/>
    <lineage>
        <taxon>Bacteria</taxon>
        <taxon>Bacillati</taxon>
        <taxon>Cyanobacteriota</taxon>
        <taxon>Cyanophyceae</taxon>
        <taxon>Synechococcales</taxon>
        <taxon>Synechococcaceae</taxon>
        <taxon>Synechococcus</taxon>
    </lineage>
</organism>
<dbReference type="Proteomes" id="UP000182631">
    <property type="component" value="Unassembled WGS sequence"/>
</dbReference>
<accession>A0A171DH77</accession>
<name>A0A171DH77_9SYNE</name>
<dbReference type="PANTHER" id="PTHR13774">
    <property type="entry name" value="PHENAZINE BIOSYNTHESIS PROTEIN"/>
    <property type="match status" value="1"/>
</dbReference>
<reference evidence="5" key="1">
    <citation type="submission" date="2016-02" db="EMBL/GenBank/DDBJ databases">
        <authorList>
            <person name="liu f."/>
        </authorList>
    </citation>
    <scope>NUCLEOTIDE SEQUENCE [LARGE SCALE GENOMIC DNA]</scope>
</reference>
<dbReference type="PIRSF" id="PIRSF016184">
    <property type="entry name" value="PhzC_PhzF"/>
    <property type="match status" value="1"/>
</dbReference>
<evidence type="ECO:0000313" key="5">
    <source>
        <dbReference type="Proteomes" id="UP000182631"/>
    </source>
</evidence>
<dbReference type="SUPFAM" id="SSF54506">
    <property type="entry name" value="Diaminopimelate epimerase-like"/>
    <property type="match status" value="1"/>
</dbReference>
<dbReference type="OrthoDB" id="9788221at2"/>
<dbReference type="GO" id="GO:0005737">
    <property type="term" value="C:cytoplasm"/>
    <property type="evidence" value="ECO:0007669"/>
    <property type="project" value="TreeGrafter"/>
</dbReference>
<dbReference type="AlphaFoldDB" id="A0A171DH77"/>
<dbReference type="Gene3D" id="3.10.310.10">
    <property type="entry name" value="Diaminopimelate Epimerase, Chain A, domain 1"/>
    <property type="match status" value="2"/>
</dbReference>
<dbReference type="GO" id="GO:0016853">
    <property type="term" value="F:isomerase activity"/>
    <property type="evidence" value="ECO:0007669"/>
    <property type="project" value="UniProtKB-KW"/>
</dbReference>
<sequence length="313" mass="33936">MGESFPFFRDGLPWPGGLHGQHGGGTGKAAMRIAQVDAFTTQPFRGNGAAVVLLSSPVTGQSLQALAAECAQSETAFLLHLRGQWLLRWFTPTLEVDLCGHGTMAAARALSHWGMLAPDQAMDLHSRSGPLPVEQRGAGFRVQLPTGQLHQAPLDPGLDQLLGTPVQQRWTSSLRYEVALVEATFPLARLALDQGRLRQRPCLGLVVMQAGHPATAGAESPDYLLRFFAPRAGIPEDPVTGSAHALVSSYWLARTGHTWLKARQASRRGGHLRLWQRGENYVVLEGETALVWSGELLANLEPGGQQTWEDLLP</sequence>
<evidence type="ECO:0000313" key="4">
    <source>
        <dbReference type="EMBL" id="SAY39132.1"/>
    </source>
</evidence>
<feature type="active site" evidence="3">
    <location>
        <position position="74"/>
    </location>
</feature>
<protein>
    <submittedName>
        <fullName evidence="4">Phenazine biosynthesis protein PhzF like</fullName>
    </submittedName>
</protein>
<evidence type="ECO:0000256" key="3">
    <source>
        <dbReference type="PIRSR" id="PIRSR016184-1"/>
    </source>
</evidence>
<keyword evidence="2" id="KW-0413">Isomerase</keyword>
<dbReference type="PANTHER" id="PTHR13774:SF17">
    <property type="entry name" value="PHENAZINE BIOSYNTHESIS-LIKE DOMAIN-CONTAINING PROTEIN"/>
    <property type="match status" value="1"/>
</dbReference>
<dbReference type="Pfam" id="PF02567">
    <property type="entry name" value="PhzC-PhzF"/>
    <property type="match status" value="1"/>
</dbReference>